<keyword evidence="1" id="KW-1133">Transmembrane helix</keyword>
<dbReference type="Pfam" id="PF02517">
    <property type="entry name" value="Rce1-like"/>
    <property type="match status" value="1"/>
</dbReference>
<evidence type="ECO:0000256" key="1">
    <source>
        <dbReference type="SAM" id="Phobius"/>
    </source>
</evidence>
<keyword evidence="1" id="KW-0472">Membrane</keyword>
<evidence type="ECO:0000313" key="3">
    <source>
        <dbReference type="EMBL" id="MPM49491.1"/>
    </source>
</evidence>
<evidence type="ECO:0000259" key="2">
    <source>
        <dbReference type="Pfam" id="PF02517"/>
    </source>
</evidence>
<feature type="domain" description="CAAX prenyl protease 2/Lysostaphin resistance protein A-like" evidence="2">
    <location>
        <begin position="130"/>
        <end position="235"/>
    </location>
</feature>
<reference evidence="3" key="1">
    <citation type="submission" date="2019-08" db="EMBL/GenBank/DDBJ databases">
        <authorList>
            <person name="Kucharzyk K."/>
            <person name="Murdoch R.W."/>
            <person name="Higgins S."/>
            <person name="Loffler F."/>
        </authorList>
    </citation>
    <scope>NUCLEOTIDE SEQUENCE</scope>
</reference>
<protein>
    <recommendedName>
        <fullName evidence="2">CAAX prenyl protease 2/Lysostaphin resistance protein A-like domain-containing protein</fullName>
    </recommendedName>
</protein>
<dbReference type="GO" id="GO:0080120">
    <property type="term" value="P:CAAX-box protein maturation"/>
    <property type="evidence" value="ECO:0007669"/>
    <property type="project" value="UniProtKB-ARBA"/>
</dbReference>
<feature type="transmembrane region" description="Helical" evidence="1">
    <location>
        <begin position="170"/>
        <end position="191"/>
    </location>
</feature>
<keyword evidence="1" id="KW-0812">Transmembrane</keyword>
<dbReference type="GO" id="GO:0004175">
    <property type="term" value="F:endopeptidase activity"/>
    <property type="evidence" value="ECO:0007669"/>
    <property type="project" value="UniProtKB-ARBA"/>
</dbReference>
<organism evidence="3">
    <name type="scientific">bioreactor metagenome</name>
    <dbReference type="NCBI Taxonomy" id="1076179"/>
    <lineage>
        <taxon>unclassified sequences</taxon>
        <taxon>metagenomes</taxon>
        <taxon>ecological metagenomes</taxon>
    </lineage>
</organism>
<feature type="transmembrane region" description="Helical" evidence="1">
    <location>
        <begin position="55"/>
        <end position="71"/>
    </location>
</feature>
<proteinExistence type="predicted"/>
<gene>
    <name evidence="3" type="ORF">SDC9_96221</name>
</gene>
<comment type="caution">
    <text evidence="3">The sequence shown here is derived from an EMBL/GenBank/DDBJ whole genome shotgun (WGS) entry which is preliminary data.</text>
</comment>
<dbReference type="AlphaFoldDB" id="A0A645AB21"/>
<dbReference type="EMBL" id="VSSQ01012547">
    <property type="protein sequence ID" value="MPM49491.1"/>
    <property type="molecule type" value="Genomic_DNA"/>
</dbReference>
<feature type="transmembrane region" description="Helical" evidence="1">
    <location>
        <begin position="222"/>
        <end position="243"/>
    </location>
</feature>
<dbReference type="InterPro" id="IPR003675">
    <property type="entry name" value="Rce1/LyrA-like_dom"/>
</dbReference>
<name>A0A645AB21_9ZZZZ</name>
<sequence length="247" mass="27536">MEKSGFFMGRPAGIFSSCMALLIVQEAIGKAANLLADQLDYQTIDPSNAFAWQSIHHIVLLISGLILVWIFRRLLKDNFGFQLGDRKTGMRFFYIFTAVIAVSALFLHLGGYFTNQPVTYDFALNQRNILGTLGFQLLLSGPAEEILYRALPITILLHVLGKSTKLSENITLEVVFAALLFVAAHISWSISPLQIQANIPQLLYALAIGTVQGMAYQKSRSIIYPIMMHSISNFLMVGTGYLFTFLF</sequence>
<accession>A0A645AB21</accession>
<feature type="transmembrane region" description="Helical" evidence="1">
    <location>
        <begin position="92"/>
        <end position="113"/>
    </location>
</feature>